<dbReference type="SMART" id="SM00450">
    <property type="entry name" value="RHOD"/>
    <property type="match status" value="1"/>
</dbReference>
<evidence type="ECO:0000313" key="4">
    <source>
        <dbReference type="Proteomes" id="UP000321400"/>
    </source>
</evidence>
<dbReference type="GO" id="GO:0002098">
    <property type="term" value="P:tRNA wobble uridine modification"/>
    <property type="evidence" value="ECO:0007669"/>
    <property type="project" value="InterPro"/>
</dbReference>
<keyword evidence="1" id="KW-0711">Selenium</keyword>
<dbReference type="Proteomes" id="UP000321400">
    <property type="component" value="Unassembled WGS sequence"/>
</dbReference>
<keyword evidence="4" id="KW-1185">Reference proteome</keyword>
<dbReference type="Pfam" id="PF26341">
    <property type="entry name" value="AAA_SelU"/>
    <property type="match status" value="1"/>
</dbReference>
<dbReference type="OrthoDB" id="9808735at2"/>
<dbReference type="Pfam" id="PF00581">
    <property type="entry name" value="Rhodanese"/>
    <property type="match status" value="1"/>
</dbReference>
<sequence>MFKDITPNQLFDLKQSKMTIVDVRSPKEFQDATIPGAINMPLFSDEERSVIGTIYKLEGQEAAKDLGLKICAKKLPEYIEAFKQLPQPLTVFCWRGGMRSKTVATVLDLMNIHVTKLSGGIKAYRNWIKEQLDTLPLPELFVLNGCTGSGKTHMLHTLEKEGYPVIELERMASHRGSIFGHIGRKPLNQRTFDLVLGEALLTLKNAPYIVIEGESSRIGKIKIPDRFYQHKEASHQYVIALPIAQRIELILAEYQPEIHHDQFIEAFSIIKRRIHTPVAHRIDEALKNHNYREAIRDLLDYYYDPRYRHTLNYNEEQMTTFKVTSIEDALAKLRAILPALHVF</sequence>
<dbReference type="NCBIfam" id="NF008750">
    <property type="entry name" value="PRK11784.1-2"/>
    <property type="match status" value="1"/>
</dbReference>
<organism evidence="3 4">
    <name type="scientific">Halolactibacillus alkaliphilus</name>
    <dbReference type="NCBI Taxonomy" id="442899"/>
    <lineage>
        <taxon>Bacteria</taxon>
        <taxon>Bacillati</taxon>
        <taxon>Bacillota</taxon>
        <taxon>Bacilli</taxon>
        <taxon>Bacillales</taxon>
        <taxon>Bacillaceae</taxon>
        <taxon>Halolactibacillus</taxon>
    </lineage>
</organism>
<proteinExistence type="predicted"/>
<feature type="domain" description="Rhodanese" evidence="2">
    <location>
        <begin position="14"/>
        <end position="133"/>
    </location>
</feature>
<dbReference type="InterPro" id="IPR027417">
    <property type="entry name" value="P-loop_NTPase"/>
</dbReference>
<dbReference type="SUPFAM" id="SSF52540">
    <property type="entry name" value="P-loop containing nucleoside triphosphate hydrolases"/>
    <property type="match status" value="1"/>
</dbReference>
<dbReference type="InterPro" id="IPR058840">
    <property type="entry name" value="AAA_SelU"/>
</dbReference>
<dbReference type="SUPFAM" id="SSF52821">
    <property type="entry name" value="Rhodanese/Cell cycle control phosphatase"/>
    <property type="match status" value="1"/>
</dbReference>
<dbReference type="PANTHER" id="PTHR30401:SF0">
    <property type="entry name" value="TRNA 2-SELENOURIDINE SYNTHASE"/>
    <property type="match status" value="1"/>
</dbReference>
<comment type="caution">
    <text evidence="3">The sequence shown here is derived from an EMBL/GenBank/DDBJ whole genome shotgun (WGS) entry which is preliminary data.</text>
</comment>
<gene>
    <name evidence="3" type="ORF">HAL01_01140</name>
</gene>
<dbReference type="Gene3D" id="3.40.250.10">
    <property type="entry name" value="Rhodanese-like domain"/>
    <property type="match status" value="1"/>
</dbReference>
<dbReference type="GO" id="GO:0043828">
    <property type="term" value="F:tRNA 2-selenouridine synthase activity"/>
    <property type="evidence" value="ECO:0007669"/>
    <property type="project" value="InterPro"/>
</dbReference>
<dbReference type="PROSITE" id="PS50206">
    <property type="entry name" value="RHODANESE_3"/>
    <property type="match status" value="1"/>
</dbReference>
<dbReference type="STRING" id="442899.SAMN05720591_101206"/>
<dbReference type="InterPro" id="IPR036873">
    <property type="entry name" value="Rhodanese-like_dom_sf"/>
</dbReference>
<dbReference type="PANTHER" id="PTHR30401">
    <property type="entry name" value="TRNA 2-SELENOURIDINE SYNTHASE"/>
    <property type="match status" value="1"/>
</dbReference>
<protein>
    <submittedName>
        <fullName evidence="3">tRNA 2-selenouridine synthase</fullName>
    </submittedName>
</protein>
<reference evidence="3 4" key="1">
    <citation type="submission" date="2019-07" db="EMBL/GenBank/DDBJ databases">
        <title>Whole genome shotgun sequence of Halolactibacillus alkaliphilus NBRC 103919.</title>
        <authorList>
            <person name="Hosoyama A."/>
            <person name="Uohara A."/>
            <person name="Ohji S."/>
            <person name="Ichikawa N."/>
        </authorList>
    </citation>
    <scope>NUCLEOTIDE SEQUENCE [LARGE SCALE GENOMIC DNA]</scope>
    <source>
        <strain evidence="3 4">NBRC 103919</strain>
    </source>
</reference>
<dbReference type="RefSeq" id="WP_089799283.1">
    <property type="nucleotide sequence ID" value="NZ_BJYE01000001.1"/>
</dbReference>
<dbReference type="NCBIfam" id="TIGR03167">
    <property type="entry name" value="tRNA_sel_U_synt"/>
    <property type="match status" value="1"/>
</dbReference>
<accession>A0A511WX03</accession>
<evidence type="ECO:0000313" key="3">
    <source>
        <dbReference type="EMBL" id="GEN55650.1"/>
    </source>
</evidence>
<dbReference type="EMBL" id="BJYE01000001">
    <property type="protein sequence ID" value="GEN55650.1"/>
    <property type="molecule type" value="Genomic_DNA"/>
</dbReference>
<dbReference type="InterPro" id="IPR017582">
    <property type="entry name" value="SelU"/>
</dbReference>
<name>A0A511WX03_9BACI</name>
<evidence type="ECO:0000259" key="2">
    <source>
        <dbReference type="PROSITE" id="PS50206"/>
    </source>
</evidence>
<evidence type="ECO:0000256" key="1">
    <source>
        <dbReference type="ARBA" id="ARBA00023266"/>
    </source>
</evidence>
<dbReference type="AlphaFoldDB" id="A0A511WX03"/>
<dbReference type="InterPro" id="IPR001763">
    <property type="entry name" value="Rhodanese-like_dom"/>
</dbReference>